<dbReference type="HOGENOM" id="CLU_164851_4_3_5"/>
<evidence type="ECO:0000256" key="4">
    <source>
        <dbReference type="ARBA" id="ARBA00022759"/>
    </source>
</evidence>
<keyword evidence="6" id="KW-0694">RNA-binding</keyword>
<dbReference type="GO" id="GO:0004519">
    <property type="term" value="F:endonuclease activity"/>
    <property type="evidence" value="ECO:0007669"/>
    <property type="project" value="UniProtKB-KW"/>
</dbReference>
<keyword evidence="5" id="KW-0378">Hydrolase</keyword>
<dbReference type="SUPFAM" id="SSF54786">
    <property type="entry name" value="YcfA/nrd intein domain"/>
    <property type="match status" value="1"/>
</dbReference>
<keyword evidence="4" id="KW-0255">Endonuclease</keyword>
<dbReference type="eggNOG" id="COG1724">
    <property type="taxonomic scope" value="Bacteria"/>
</dbReference>
<proteinExistence type="inferred from homology"/>
<gene>
    <name evidence="8" type="ORF">ME3_00566</name>
</gene>
<dbReference type="GO" id="GO:0016787">
    <property type="term" value="F:hydrolase activity"/>
    <property type="evidence" value="ECO:0007669"/>
    <property type="project" value="UniProtKB-KW"/>
</dbReference>
<accession>J0QXY4</accession>
<dbReference type="InterPro" id="IPR038570">
    <property type="entry name" value="HicA_sf"/>
</dbReference>
<dbReference type="AlphaFoldDB" id="J0QXY4"/>
<keyword evidence="9" id="KW-1185">Reference proteome</keyword>
<sequence>MEQDSRKIIAKLKCDGFELIKVKGSHHKFKKNGQVIIVPHPKKDLPIGTARSIAQQAGWLKKGKEE</sequence>
<evidence type="ECO:0000256" key="1">
    <source>
        <dbReference type="ARBA" id="ARBA00006620"/>
    </source>
</evidence>
<comment type="caution">
    <text evidence="8">The sequence shown here is derived from an EMBL/GenBank/DDBJ whole genome shotgun (WGS) entry which is preliminary data.</text>
</comment>
<evidence type="ECO:0000256" key="5">
    <source>
        <dbReference type="ARBA" id="ARBA00022801"/>
    </source>
</evidence>
<keyword evidence="7" id="KW-0346">Stress response</keyword>
<evidence type="ECO:0000313" key="8">
    <source>
        <dbReference type="EMBL" id="EJF90936.1"/>
    </source>
</evidence>
<evidence type="ECO:0000256" key="3">
    <source>
        <dbReference type="ARBA" id="ARBA00022722"/>
    </source>
</evidence>
<comment type="similarity">
    <text evidence="1">Belongs to the HicA mRNA interferase family.</text>
</comment>
<dbReference type="OrthoDB" id="9811409at2"/>
<keyword evidence="2" id="KW-1277">Toxin-antitoxin system</keyword>
<dbReference type="EMBL" id="AIMA01000009">
    <property type="protein sequence ID" value="EJF90936.1"/>
    <property type="molecule type" value="Genomic_DNA"/>
</dbReference>
<evidence type="ECO:0008006" key="10">
    <source>
        <dbReference type="Google" id="ProtNLM"/>
    </source>
</evidence>
<name>J0QXY4_9HYPH</name>
<dbReference type="Gene3D" id="3.30.920.30">
    <property type="entry name" value="Hypothetical protein"/>
    <property type="match status" value="1"/>
</dbReference>
<reference evidence="8 9" key="1">
    <citation type="submission" date="2012-03" db="EMBL/GenBank/DDBJ databases">
        <title>The Genome Sequence of Bartonella melophagi K-2C.</title>
        <authorList>
            <consortium name="The Broad Institute Genome Sequencing Platform"/>
            <consortium name="The Broad Institute Genome Sequencing Center for Infectious Disease"/>
            <person name="Feldgarden M."/>
            <person name="Kirby J."/>
            <person name="Kosoy M."/>
            <person name="Birtles R."/>
            <person name="Probert W.S."/>
            <person name="Chiaraviglio L."/>
            <person name="Young S.K."/>
            <person name="Zeng Q."/>
            <person name="Gargeya S."/>
            <person name="Fitzgerald M."/>
            <person name="Haas B."/>
            <person name="Abouelleil A."/>
            <person name="Alvarado L."/>
            <person name="Arachchi H.M."/>
            <person name="Berlin A."/>
            <person name="Chapman S.B."/>
            <person name="Gearin G."/>
            <person name="Goldberg J."/>
            <person name="Griggs A."/>
            <person name="Gujja S."/>
            <person name="Hansen M."/>
            <person name="Heiman D."/>
            <person name="Howarth C."/>
            <person name="Larimer J."/>
            <person name="Lui A."/>
            <person name="MacDonald P.J.P."/>
            <person name="McCowen C."/>
            <person name="Montmayeur A."/>
            <person name="Murphy C."/>
            <person name="Neiman D."/>
            <person name="Pearson M."/>
            <person name="Priest M."/>
            <person name="Roberts A."/>
            <person name="Saif S."/>
            <person name="Shea T."/>
            <person name="Sisk P."/>
            <person name="Stolte C."/>
            <person name="Sykes S."/>
            <person name="Wortman J."/>
            <person name="Nusbaum C."/>
            <person name="Birren B."/>
        </authorList>
    </citation>
    <scope>NUCLEOTIDE SEQUENCE [LARGE SCALE GENOMIC DNA]</scope>
    <source>
        <strain evidence="8 9">K-2C</strain>
    </source>
</reference>
<dbReference type="Pfam" id="PF07927">
    <property type="entry name" value="HicA_toxin"/>
    <property type="match status" value="1"/>
</dbReference>
<dbReference type="RefSeq" id="WP_007476967.1">
    <property type="nucleotide sequence ID" value="NZ_JH725082.1"/>
</dbReference>
<protein>
    <recommendedName>
        <fullName evidence="10">YcfA family protein</fullName>
    </recommendedName>
</protein>
<keyword evidence="3" id="KW-0540">Nuclease</keyword>
<evidence type="ECO:0000313" key="9">
    <source>
        <dbReference type="Proteomes" id="UP000009017"/>
    </source>
</evidence>
<dbReference type="GO" id="GO:0003729">
    <property type="term" value="F:mRNA binding"/>
    <property type="evidence" value="ECO:0007669"/>
    <property type="project" value="InterPro"/>
</dbReference>
<evidence type="ECO:0000256" key="2">
    <source>
        <dbReference type="ARBA" id="ARBA00022649"/>
    </source>
</evidence>
<organism evidence="8 9">
    <name type="scientific">Bartonella melophagi K-2C</name>
    <dbReference type="NCBI Taxonomy" id="1094557"/>
    <lineage>
        <taxon>Bacteria</taxon>
        <taxon>Pseudomonadati</taxon>
        <taxon>Pseudomonadota</taxon>
        <taxon>Alphaproteobacteria</taxon>
        <taxon>Hyphomicrobiales</taxon>
        <taxon>Bartonellaceae</taxon>
        <taxon>Bartonella</taxon>
    </lineage>
</organism>
<dbReference type="PATRIC" id="fig|1094557.3.peg.603"/>
<dbReference type="Proteomes" id="UP000009017">
    <property type="component" value="Unassembled WGS sequence"/>
</dbReference>
<evidence type="ECO:0000256" key="7">
    <source>
        <dbReference type="ARBA" id="ARBA00023016"/>
    </source>
</evidence>
<evidence type="ECO:0000256" key="6">
    <source>
        <dbReference type="ARBA" id="ARBA00022884"/>
    </source>
</evidence>
<dbReference type="InterPro" id="IPR012933">
    <property type="entry name" value="HicA_mRNA_interferase"/>
</dbReference>